<name>A0ABW5BDT1_9PROT</name>
<proteinExistence type="predicted"/>
<dbReference type="EMBL" id="JBHUII010000001">
    <property type="protein sequence ID" value="MFD2204222.1"/>
    <property type="molecule type" value="Genomic_DNA"/>
</dbReference>
<dbReference type="NCBIfam" id="TIGR00778">
    <property type="entry name" value="ahpD_dom"/>
    <property type="match status" value="1"/>
</dbReference>
<dbReference type="PANTHER" id="PTHR34846">
    <property type="entry name" value="4-CARBOXYMUCONOLACTONE DECARBOXYLASE FAMILY PROTEIN (AFU_ORTHOLOGUE AFUA_6G11590)"/>
    <property type="match status" value="1"/>
</dbReference>
<dbReference type="Gene3D" id="1.20.1290.10">
    <property type="entry name" value="AhpD-like"/>
    <property type="match status" value="1"/>
</dbReference>
<gene>
    <name evidence="2" type="ORF">ACFSKO_01290</name>
</gene>
<sequence length="143" mass="16358">MAVTNAVRYEQEVGDILEQLGGVHQAIAHHSLDHKIRHLVEIRASQINQCGFCIKMHSAEARAAGETSERLERLIVWRHIQDFSDSEKAALAWTEALTELDLKADYGPLRAELKEYFSDKEISALTMVICMINLWNRFQISKH</sequence>
<evidence type="ECO:0000259" key="1">
    <source>
        <dbReference type="Pfam" id="PF02627"/>
    </source>
</evidence>
<accession>A0ABW5BDT1</accession>
<dbReference type="Proteomes" id="UP001597294">
    <property type="component" value="Unassembled WGS sequence"/>
</dbReference>
<keyword evidence="3" id="KW-1185">Reference proteome</keyword>
<dbReference type="Pfam" id="PF02627">
    <property type="entry name" value="CMD"/>
    <property type="match status" value="1"/>
</dbReference>
<evidence type="ECO:0000313" key="3">
    <source>
        <dbReference type="Proteomes" id="UP001597294"/>
    </source>
</evidence>
<feature type="domain" description="Carboxymuconolactone decarboxylase-like" evidence="1">
    <location>
        <begin position="17"/>
        <end position="96"/>
    </location>
</feature>
<dbReference type="SUPFAM" id="SSF69118">
    <property type="entry name" value="AhpD-like"/>
    <property type="match status" value="1"/>
</dbReference>
<dbReference type="PANTHER" id="PTHR34846:SF5">
    <property type="entry name" value="CARBOXYMUCONOLACTONE DECARBOXYLASE-LIKE DOMAIN-CONTAINING PROTEIN"/>
    <property type="match status" value="1"/>
</dbReference>
<organism evidence="2 3">
    <name type="scientific">Kiloniella antarctica</name>
    <dbReference type="NCBI Taxonomy" id="1550907"/>
    <lineage>
        <taxon>Bacteria</taxon>
        <taxon>Pseudomonadati</taxon>
        <taxon>Pseudomonadota</taxon>
        <taxon>Alphaproteobacteria</taxon>
        <taxon>Rhodospirillales</taxon>
        <taxon>Kiloniellaceae</taxon>
        <taxon>Kiloniella</taxon>
    </lineage>
</organism>
<reference evidence="3" key="1">
    <citation type="journal article" date="2019" name="Int. J. Syst. Evol. Microbiol.">
        <title>The Global Catalogue of Microorganisms (GCM) 10K type strain sequencing project: providing services to taxonomists for standard genome sequencing and annotation.</title>
        <authorList>
            <consortium name="The Broad Institute Genomics Platform"/>
            <consortium name="The Broad Institute Genome Sequencing Center for Infectious Disease"/>
            <person name="Wu L."/>
            <person name="Ma J."/>
        </authorList>
    </citation>
    <scope>NUCLEOTIDE SEQUENCE [LARGE SCALE GENOMIC DNA]</scope>
    <source>
        <strain evidence="3">CGMCC 4.7192</strain>
    </source>
</reference>
<protein>
    <submittedName>
        <fullName evidence="2">Carboxymuconolactone decarboxylase family protein</fullName>
    </submittedName>
</protein>
<comment type="caution">
    <text evidence="2">The sequence shown here is derived from an EMBL/GenBank/DDBJ whole genome shotgun (WGS) entry which is preliminary data.</text>
</comment>
<dbReference type="RefSeq" id="WP_380247573.1">
    <property type="nucleotide sequence ID" value="NZ_JBHUII010000001.1"/>
</dbReference>
<dbReference type="InterPro" id="IPR029032">
    <property type="entry name" value="AhpD-like"/>
</dbReference>
<dbReference type="InterPro" id="IPR003779">
    <property type="entry name" value="CMD-like"/>
</dbReference>
<evidence type="ECO:0000313" key="2">
    <source>
        <dbReference type="EMBL" id="MFD2204222.1"/>
    </source>
</evidence>
<dbReference type="InterPro" id="IPR004675">
    <property type="entry name" value="AhpD_core"/>
</dbReference>